<keyword evidence="3" id="KW-1185">Reference proteome</keyword>
<evidence type="ECO:0000256" key="1">
    <source>
        <dbReference type="SAM" id="MobiDB-lite"/>
    </source>
</evidence>
<accession>A0A4P7VRX3</accession>
<dbReference type="RefSeq" id="WP_136411254.1">
    <property type="nucleotide sequence ID" value="NZ_CANQMU010000002.1"/>
</dbReference>
<organism evidence="2 3">
    <name type="scientific">Muribaculum gordoncarteri</name>
    <dbReference type="NCBI Taxonomy" id="2530390"/>
    <lineage>
        <taxon>Bacteria</taxon>
        <taxon>Pseudomonadati</taxon>
        <taxon>Bacteroidota</taxon>
        <taxon>Bacteroidia</taxon>
        <taxon>Bacteroidales</taxon>
        <taxon>Muribaculaceae</taxon>
        <taxon>Muribaculum</taxon>
    </lineage>
</organism>
<dbReference type="EMBL" id="CP039393">
    <property type="protein sequence ID" value="QCD36965.1"/>
    <property type="molecule type" value="Genomic_DNA"/>
</dbReference>
<feature type="compositionally biased region" description="Low complexity" evidence="1">
    <location>
        <begin position="95"/>
        <end position="111"/>
    </location>
</feature>
<sequence>MENAETPKKKRVYKLKFDQLWVDAINQIPVYYHSEIYYWIDYYQNHNDSDIIGTMSDDLVRTLFMLIYPTIRRRRLARQRQRRYCERKKAARLAAEASAQPSAASKPSSPAVQPERAAQDGHSSAVKPDCRRDGCRSTQPCAQGPHQQVARGNDDPQLEERIRRLLEFCDKICPPDSCYYVEADASLNSG</sequence>
<reference evidence="2 3" key="1">
    <citation type="submission" date="2019-02" db="EMBL/GenBank/DDBJ databases">
        <title>Isolation and identification of novel species under the genus Muribaculum.</title>
        <authorList>
            <person name="Miyake S."/>
            <person name="Ding Y."/>
            <person name="Low A."/>
            <person name="Soh M."/>
            <person name="Seedorf H."/>
        </authorList>
    </citation>
    <scope>NUCLEOTIDE SEQUENCE [LARGE SCALE GENOMIC DNA]</scope>
    <source>
        <strain evidence="2 3">TLL-A4</strain>
    </source>
</reference>
<evidence type="ECO:0000313" key="2">
    <source>
        <dbReference type="EMBL" id="QCD36965.1"/>
    </source>
</evidence>
<evidence type="ECO:0000313" key="3">
    <source>
        <dbReference type="Proteomes" id="UP000297031"/>
    </source>
</evidence>
<name>A0A4P7VRX3_9BACT</name>
<feature type="region of interest" description="Disordered" evidence="1">
    <location>
        <begin position="95"/>
        <end position="156"/>
    </location>
</feature>
<proteinExistence type="predicted"/>
<dbReference type="KEGG" id="mgod:E7746_14295"/>
<protein>
    <submittedName>
        <fullName evidence="2">Uncharacterized protein</fullName>
    </submittedName>
</protein>
<dbReference type="Proteomes" id="UP000297031">
    <property type="component" value="Chromosome"/>
</dbReference>
<dbReference type="AlphaFoldDB" id="A0A4P7VRX3"/>
<gene>
    <name evidence="2" type="ORF">E7746_14295</name>
</gene>